<comment type="similarity">
    <text evidence="9">Belongs to the OXA1/ALB3/YidC family.</text>
</comment>
<organism evidence="12 13">
    <name type="scientific">Clostridium senegalense</name>
    <dbReference type="NCBI Taxonomy" id="1465809"/>
    <lineage>
        <taxon>Bacteria</taxon>
        <taxon>Bacillati</taxon>
        <taxon>Bacillota</taxon>
        <taxon>Clostridia</taxon>
        <taxon>Eubacteriales</taxon>
        <taxon>Clostridiaceae</taxon>
        <taxon>Clostridium</taxon>
    </lineage>
</organism>
<evidence type="ECO:0000313" key="12">
    <source>
        <dbReference type="EMBL" id="NEU04389.1"/>
    </source>
</evidence>
<dbReference type="GO" id="GO:0051205">
    <property type="term" value="P:protein insertion into membrane"/>
    <property type="evidence" value="ECO:0007669"/>
    <property type="project" value="TreeGrafter"/>
</dbReference>
<keyword evidence="6 10" id="KW-1133">Transmembrane helix</keyword>
<evidence type="ECO:0000256" key="1">
    <source>
        <dbReference type="ARBA" id="ARBA00004651"/>
    </source>
</evidence>
<gene>
    <name evidence="12" type="primary">yidC</name>
    <name evidence="12" type="ORF">G3M99_05865</name>
</gene>
<dbReference type="GO" id="GO:0032977">
    <property type="term" value="F:membrane insertase activity"/>
    <property type="evidence" value="ECO:0007669"/>
    <property type="project" value="InterPro"/>
</dbReference>
<dbReference type="GO" id="GO:0015031">
    <property type="term" value="P:protein transport"/>
    <property type="evidence" value="ECO:0007669"/>
    <property type="project" value="UniProtKB-KW"/>
</dbReference>
<dbReference type="RefSeq" id="WP_061996626.1">
    <property type="nucleotide sequence ID" value="NZ_JAAGPU010000007.1"/>
</dbReference>
<keyword evidence="5" id="KW-0653">Protein transport</keyword>
<dbReference type="InterPro" id="IPR001708">
    <property type="entry name" value="YidC/ALB3/OXA1/COX18"/>
</dbReference>
<keyword evidence="13" id="KW-1185">Reference proteome</keyword>
<feature type="domain" description="Membrane insertase YidC/Oxa/ALB C-terminal" evidence="11">
    <location>
        <begin position="31"/>
        <end position="213"/>
    </location>
</feature>
<evidence type="ECO:0000256" key="9">
    <source>
        <dbReference type="RuleBase" id="RU003945"/>
    </source>
</evidence>
<keyword evidence="7 10" id="KW-0472">Membrane</keyword>
<evidence type="ECO:0000256" key="10">
    <source>
        <dbReference type="SAM" id="Phobius"/>
    </source>
</evidence>
<proteinExistence type="inferred from homology"/>
<dbReference type="CDD" id="cd20070">
    <property type="entry name" value="5TM_YidC_Alb3"/>
    <property type="match status" value="1"/>
</dbReference>
<dbReference type="Pfam" id="PF02096">
    <property type="entry name" value="60KD_IMP"/>
    <property type="match status" value="1"/>
</dbReference>
<feature type="transmembrane region" description="Helical" evidence="10">
    <location>
        <begin position="29"/>
        <end position="49"/>
    </location>
</feature>
<evidence type="ECO:0000256" key="6">
    <source>
        <dbReference type="ARBA" id="ARBA00022989"/>
    </source>
</evidence>
<evidence type="ECO:0000256" key="2">
    <source>
        <dbReference type="ARBA" id="ARBA00022448"/>
    </source>
</evidence>
<dbReference type="InterPro" id="IPR047196">
    <property type="entry name" value="YidC_ALB_C"/>
</dbReference>
<feature type="transmembrane region" description="Helical" evidence="10">
    <location>
        <begin position="169"/>
        <end position="189"/>
    </location>
</feature>
<comment type="caution">
    <text evidence="12">The sequence shown here is derived from an EMBL/GenBank/DDBJ whole genome shotgun (WGS) entry which is preliminary data.</text>
</comment>
<keyword evidence="8" id="KW-0143">Chaperone</keyword>
<dbReference type="NCBIfam" id="TIGR03592">
    <property type="entry name" value="yidC_oxa1_cterm"/>
    <property type="match status" value="1"/>
</dbReference>
<dbReference type="PANTHER" id="PTHR12428:SF65">
    <property type="entry name" value="CYTOCHROME C OXIDASE ASSEMBLY PROTEIN COX18, MITOCHONDRIAL"/>
    <property type="match status" value="1"/>
</dbReference>
<evidence type="ECO:0000256" key="8">
    <source>
        <dbReference type="ARBA" id="ARBA00023186"/>
    </source>
</evidence>
<dbReference type="InterPro" id="IPR028055">
    <property type="entry name" value="YidC/Oxa/ALB_C"/>
</dbReference>
<keyword evidence="3" id="KW-1003">Cell membrane</keyword>
<sequence length="240" mass="27186">MKEFFSVYFVNFFDAIHGMIQSVISNPNYSYGIAIIIFTIVVKVILLPLTIKQTRSSVKLAEVQPKTAAIQEKYKNDPQRAQQEILKLYKEENVSPMSGCLPLLIQYPIIIVLFYAFSTLDYHGAGFLWIPNLNQPDPYFILPVLSGVSTYIMSKMLQPKANANSSSQAMPNMGMMNIVMAGMFTWMGFKMQSAIVIYWIINNVIQLVQTLLLRPKKKNEELATVGVTNTDNNKGKKKNK</sequence>
<evidence type="ECO:0000259" key="11">
    <source>
        <dbReference type="Pfam" id="PF02096"/>
    </source>
</evidence>
<evidence type="ECO:0000256" key="4">
    <source>
        <dbReference type="ARBA" id="ARBA00022692"/>
    </source>
</evidence>
<evidence type="ECO:0000313" key="13">
    <source>
        <dbReference type="Proteomes" id="UP000481872"/>
    </source>
</evidence>
<keyword evidence="4 9" id="KW-0812">Transmembrane</keyword>
<evidence type="ECO:0000256" key="3">
    <source>
        <dbReference type="ARBA" id="ARBA00022475"/>
    </source>
</evidence>
<dbReference type="AlphaFoldDB" id="A0A6M0H1A4"/>
<protein>
    <submittedName>
        <fullName evidence="12">Membrane protein insertase YidC</fullName>
    </submittedName>
</protein>
<evidence type="ECO:0000256" key="5">
    <source>
        <dbReference type="ARBA" id="ARBA00022927"/>
    </source>
</evidence>
<comment type="subcellular location">
    <subcellularLocation>
        <location evidence="1">Cell membrane</location>
        <topology evidence="1">Multi-pass membrane protein</topology>
    </subcellularLocation>
    <subcellularLocation>
        <location evidence="9">Membrane</location>
        <topology evidence="9">Multi-pass membrane protein</topology>
    </subcellularLocation>
</comment>
<dbReference type="PRINTS" id="PR00701">
    <property type="entry name" value="60KDINNERMP"/>
</dbReference>
<reference evidence="12 13" key="1">
    <citation type="submission" date="2020-02" db="EMBL/GenBank/DDBJ databases">
        <title>Genome assembly of a novel Clostridium senegalense strain.</title>
        <authorList>
            <person name="Gupta T.B."/>
            <person name="Jauregui R."/>
            <person name="Maclean P."/>
            <person name="Nawarathana A."/>
            <person name="Brightwell G."/>
        </authorList>
    </citation>
    <scope>NUCLEOTIDE SEQUENCE [LARGE SCALE GENOMIC DNA]</scope>
    <source>
        <strain evidence="12 13">AGRFS4</strain>
    </source>
</reference>
<accession>A0A6M0H1A4</accession>
<keyword evidence="2" id="KW-0813">Transport</keyword>
<feature type="transmembrane region" description="Helical" evidence="10">
    <location>
        <begin position="100"/>
        <end position="118"/>
    </location>
</feature>
<dbReference type="EMBL" id="JAAGPU010000007">
    <property type="protein sequence ID" value="NEU04389.1"/>
    <property type="molecule type" value="Genomic_DNA"/>
</dbReference>
<evidence type="ECO:0000256" key="7">
    <source>
        <dbReference type="ARBA" id="ARBA00023136"/>
    </source>
</evidence>
<name>A0A6M0H1A4_9CLOT</name>
<dbReference type="GO" id="GO:0005886">
    <property type="term" value="C:plasma membrane"/>
    <property type="evidence" value="ECO:0007669"/>
    <property type="project" value="UniProtKB-SubCell"/>
</dbReference>
<dbReference type="Proteomes" id="UP000481872">
    <property type="component" value="Unassembled WGS sequence"/>
</dbReference>
<dbReference type="PANTHER" id="PTHR12428">
    <property type="entry name" value="OXA1"/>
    <property type="match status" value="1"/>
</dbReference>